<dbReference type="RefSeq" id="WP_160622419.1">
    <property type="nucleotide sequence ID" value="NZ_CP028271.1"/>
</dbReference>
<name>A0A6P1Q320_9GAMM</name>
<dbReference type="AlphaFoldDB" id="A0A6P1Q320"/>
<dbReference type="EMBL" id="CP028271">
    <property type="protein sequence ID" value="QHM72557.1"/>
    <property type="molecule type" value="Genomic_DNA"/>
</dbReference>
<keyword evidence="2" id="KW-1185">Reference proteome</keyword>
<proteinExistence type="predicted"/>
<organism evidence="1 2">
    <name type="scientific">Mixta intestinalis</name>
    <dbReference type="NCBI Taxonomy" id="1615494"/>
    <lineage>
        <taxon>Bacteria</taxon>
        <taxon>Pseudomonadati</taxon>
        <taxon>Pseudomonadota</taxon>
        <taxon>Gammaproteobacteria</taxon>
        <taxon>Enterobacterales</taxon>
        <taxon>Erwiniaceae</taxon>
        <taxon>Mixta</taxon>
    </lineage>
</organism>
<accession>A0A6P1Q320</accession>
<protein>
    <submittedName>
        <fullName evidence="1">Uncharacterized protein</fullName>
    </submittedName>
</protein>
<dbReference type="Proteomes" id="UP000464053">
    <property type="component" value="Chromosome"/>
</dbReference>
<evidence type="ECO:0000313" key="1">
    <source>
        <dbReference type="EMBL" id="QHM72557.1"/>
    </source>
</evidence>
<evidence type="ECO:0000313" key="2">
    <source>
        <dbReference type="Proteomes" id="UP000464053"/>
    </source>
</evidence>
<sequence length="87" mass="9138">MKELNVKEINEVSGGCFIDCDTGTDVGRFVGSMLDSIASMLGQQNTTFADIASKIGGGIGNLFQFKVSEGVDQITAGLKDLLKSFSA</sequence>
<reference evidence="1 2" key="1">
    <citation type="submission" date="2018-03" db="EMBL/GenBank/DDBJ databases">
        <title>Pantoea intestinalis SRCM103226 isolated form the mealworm.</title>
        <authorList>
            <person name="Jeong D.-Y."/>
            <person name="Kim J.W."/>
        </authorList>
    </citation>
    <scope>NUCLEOTIDE SEQUENCE [LARGE SCALE GENOMIC DNA]</scope>
    <source>
        <strain evidence="1 2">SRCM103226</strain>
    </source>
</reference>
<dbReference type="KEGG" id="mint:C7M51_02870"/>
<gene>
    <name evidence="1" type="ORF">C7M51_02870</name>
</gene>
<dbReference type="OrthoDB" id="9905429at2"/>